<dbReference type="InterPro" id="IPR018980">
    <property type="entry name" value="FERM_PH-like_C"/>
</dbReference>
<dbReference type="Pfam" id="PF09379">
    <property type="entry name" value="FERM_N"/>
    <property type="match status" value="1"/>
</dbReference>
<dbReference type="PROSITE" id="PS50057">
    <property type="entry name" value="FERM_3"/>
    <property type="match status" value="1"/>
</dbReference>
<dbReference type="InterPro" id="IPR011174">
    <property type="entry name" value="ERM"/>
</dbReference>
<evidence type="ECO:0000313" key="5">
    <source>
        <dbReference type="EMBL" id="ESN98464.1"/>
    </source>
</evidence>
<evidence type="ECO:0000259" key="4">
    <source>
        <dbReference type="PROSITE" id="PS50057"/>
    </source>
</evidence>
<dbReference type="RefSeq" id="XP_009023343.1">
    <property type="nucleotide sequence ID" value="XM_009025095.1"/>
</dbReference>
<dbReference type="PANTHER" id="PTHR23281">
    <property type="entry name" value="MERLIN/MOESIN/EZRIN/RADIXIN"/>
    <property type="match status" value="1"/>
</dbReference>
<dbReference type="CDD" id="cd14473">
    <property type="entry name" value="FERM_B-lobe"/>
    <property type="match status" value="1"/>
</dbReference>
<dbReference type="SUPFAM" id="SSF50729">
    <property type="entry name" value="PH domain-like"/>
    <property type="match status" value="1"/>
</dbReference>
<dbReference type="InterPro" id="IPR019749">
    <property type="entry name" value="Band_41_domain"/>
</dbReference>
<dbReference type="STRING" id="6412.T1G5K9"/>
<dbReference type="InterPro" id="IPR029071">
    <property type="entry name" value="Ubiquitin-like_domsf"/>
</dbReference>
<dbReference type="InterPro" id="IPR014352">
    <property type="entry name" value="FERM/acyl-CoA-bd_prot_sf"/>
</dbReference>
<dbReference type="CTD" id="20216356"/>
<reference evidence="6" key="3">
    <citation type="submission" date="2015-06" db="UniProtKB">
        <authorList>
            <consortium name="EnsemblMetazoa"/>
        </authorList>
    </citation>
    <scope>IDENTIFICATION</scope>
</reference>
<dbReference type="InterPro" id="IPR019748">
    <property type="entry name" value="FERM_central"/>
</dbReference>
<dbReference type="InterPro" id="IPR035963">
    <property type="entry name" value="FERM_2"/>
</dbReference>
<dbReference type="InterPro" id="IPR000798">
    <property type="entry name" value="Ez/rad/moesin-like"/>
</dbReference>
<comment type="subcellular location">
    <subcellularLocation>
        <location evidence="1">Cell membrane</location>
        <topology evidence="1">Peripheral membrane protein</topology>
    </subcellularLocation>
</comment>
<dbReference type="GO" id="GO:0005886">
    <property type="term" value="C:plasma membrane"/>
    <property type="evidence" value="ECO:0007669"/>
    <property type="project" value="UniProtKB-SubCell"/>
</dbReference>
<evidence type="ECO:0000256" key="1">
    <source>
        <dbReference type="ARBA" id="ARBA00004202"/>
    </source>
</evidence>
<evidence type="ECO:0000256" key="2">
    <source>
        <dbReference type="ARBA" id="ARBA00022475"/>
    </source>
</evidence>
<dbReference type="EMBL" id="AMQM01005884">
    <property type="status" value="NOT_ANNOTATED_CDS"/>
    <property type="molecule type" value="Genomic_DNA"/>
</dbReference>
<evidence type="ECO:0000256" key="3">
    <source>
        <dbReference type="ARBA" id="ARBA00023136"/>
    </source>
</evidence>
<reference evidence="7" key="1">
    <citation type="submission" date="2012-12" db="EMBL/GenBank/DDBJ databases">
        <authorList>
            <person name="Hellsten U."/>
            <person name="Grimwood J."/>
            <person name="Chapman J.A."/>
            <person name="Shapiro H."/>
            <person name="Aerts A."/>
            <person name="Otillar R.P."/>
            <person name="Terry A.Y."/>
            <person name="Boore J.L."/>
            <person name="Simakov O."/>
            <person name="Marletaz F."/>
            <person name="Cho S.-J."/>
            <person name="Edsinger-Gonzales E."/>
            <person name="Havlak P."/>
            <person name="Kuo D.-H."/>
            <person name="Larsson T."/>
            <person name="Lv J."/>
            <person name="Arendt D."/>
            <person name="Savage R."/>
            <person name="Osoegawa K."/>
            <person name="de Jong P."/>
            <person name="Lindberg D.R."/>
            <person name="Seaver E.C."/>
            <person name="Weisblat D.A."/>
            <person name="Putnam N.H."/>
            <person name="Grigoriev I.V."/>
            <person name="Rokhsar D.S."/>
        </authorList>
    </citation>
    <scope>NUCLEOTIDE SEQUENCE</scope>
</reference>
<dbReference type="SMART" id="SM01196">
    <property type="entry name" value="FERM_C"/>
    <property type="match status" value="1"/>
</dbReference>
<dbReference type="SUPFAM" id="SSF47031">
    <property type="entry name" value="Second domain of FERM"/>
    <property type="match status" value="1"/>
</dbReference>
<dbReference type="OrthoDB" id="6018897at2759"/>
<reference evidence="5 7" key="2">
    <citation type="journal article" date="2013" name="Nature">
        <title>Insights into bilaterian evolution from three spiralian genomes.</title>
        <authorList>
            <person name="Simakov O."/>
            <person name="Marletaz F."/>
            <person name="Cho S.J."/>
            <person name="Edsinger-Gonzales E."/>
            <person name="Havlak P."/>
            <person name="Hellsten U."/>
            <person name="Kuo D.H."/>
            <person name="Larsson T."/>
            <person name="Lv J."/>
            <person name="Arendt D."/>
            <person name="Savage R."/>
            <person name="Osoegawa K."/>
            <person name="de Jong P."/>
            <person name="Grimwood J."/>
            <person name="Chapman J.A."/>
            <person name="Shapiro H."/>
            <person name="Aerts A."/>
            <person name="Otillar R.P."/>
            <person name="Terry A.Y."/>
            <person name="Boore J.L."/>
            <person name="Grigoriev I.V."/>
            <person name="Lindberg D.R."/>
            <person name="Seaver E.C."/>
            <person name="Weisblat D.A."/>
            <person name="Putnam N.H."/>
            <person name="Rokhsar D.S."/>
        </authorList>
    </citation>
    <scope>NUCLEOTIDE SEQUENCE</scope>
</reference>
<proteinExistence type="predicted"/>
<evidence type="ECO:0000313" key="7">
    <source>
        <dbReference type="Proteomes" id="UP000015101"/>
    </source>
</evidence>
<organism evidence="6 7">
    <name type="scientific">Helobdella robusta</name>
    <name type="common">Californian leech</name>
    <dbReference type="NCBI Taxonomy" id="6412"/>
    <lineage>
        <taxon>Eukaryota</taxon>
        <taxon>Metazoa</taxon>
        <taxon>Spiralia</taxon>
        <taxon>Lophotrochozoa</taxon>
        <taxon>Annelida</taxon>
        <taxon>Clitellata</taxon>
        <taxon>Hirudinea</taxon>
        <taxon>Rhynchobdellida</taxon>
        <taxon>Glossiphoniidae</taxon>
        <taxon>Helobdella</taxon>
    </lineage>
</organism>
<dbReference type="Gene3D" id="2.30.29.30">
    <property type="entry name" value="Pleckstrin-homology domain (PH domain)/Phosphotyrosine-binding domain (PTB)"/>
    <property type="match status" value="1"/>
</dbReference>
<dbReference type="InterPro" id="IPR000299">
    <property type="entry name" value="FERM_domain"/>
</dbReference>
<dbReference type="OMA" id="VLEQYTM"/>
<dbReference type="Pfam" id="PF00373">
    <property type="entry name" value="FERM_M"/>
    <property type="match status" value="1"/>
</dbReference>
<gene>
    <name evidence="6" type="primary">20216356</name>
    <name evidence="5" type="ORF">HELRODRAFT_84614</name>
</gene>
<keyword evidence="7" id="KW-1185">Reference proteome</keyword>
<dbReference type="Proteomes" id="UP000015101">
    <property type="component" value="Unassembled WGS sequence"/>
</dbReference>
<protein>
    <recommendedName>
        <fullName evidence="4">FERM domain-containing protein</fullName>
    </recommendedName>
</protein>
<keyword evidence="3" id="KW-0472">Membrane</keyword>
<dbReference type="PRINTS" id="PR00661">
    <property type="entry name" value="ERMFAMILY"/>
</dbReference>
<dbReference type="EMBL" id="KB097144">
    <property type="protein sequence ID" value="ESN98464.1"/>
    <property type="molecule type" value="Genomic_DNA"/>
</dbReference>
<evidence type="ECO:0000313" key="6">
    <source>
        <dbReference type="EnsemblMetazoa" id="HelroP84614"/>
    </source>
</evidence>
<name>T1G5K9_HELRO</name>
<dbReference type="Gene3D" id="1.20.80.10">
    <property type="match status" value="1"/>
</dbReference>
<dbReference type="GeneID" id="20216356"/>
<sequence length="322" mass="37650">IQVNSMDAELQFSILPSTTGLQLFDQVMQTLSIREKWYFGLKLDDKDGKEVWLNLSKRTDSVVPPPPVAMLKLLVKLFPEDVEKDVIQDVTLKLFYLQVKDAILNDRVNCPYEVAVLLASYAFVVRYGDYDDNKDYKYIIFDEKWIPDKILSDYPSLSREQWKEITLTWYKQHKSMIREDAMLEYLKVAQDLEMYGVASFDVTNKNNNDLVLGVYCDGLKVYSKDYGKLDLKLGFPFSEIRRLSSHQKKFIIKTIDKHTPEFTFFSSDKRTAKTILKLCMDYHNLFMRRQKAESMDVNQLRLHAAAEKNAKLAERLIELVCE</sequence>
<dbReference type="InParanoid" id="T1G5K9"/>
<dbReference type="KEGG" id="hro:HELRODRAFT_84614"/>
<dbReference type="InterPro" id="IPR018979">
    <property type="entry name" value="FERM_N"/>
</dbReference>
<dbReference type="eggNOG" id="KOG3529">
    <property type="taxonomic scope" value="Eukaryota"/>
</dbReference>
<keyword evidence="2" id="KW-1003">Cell membrane</keyword>
<feature type="domain" description="FERM" evidence="4">
    <location>
        <begin position="1"/>
        <end position="290"/>
    </location>
</feature>
<dbReference type="Pfam" id="PF09380">
    <property type="entry name" value="FERM_C"/>
    <property type="match status" value="1"/>
</dbReference>
<dbReference type="SMART" id="SM00295">
    <property type="entry name" value="B41"/>
    <property type="match status" value="1"/>
</dbReference>
<dbReference type="SUPFAM" id="SSF54236">
    <property type="entry name" value="Ubiquitin-like"/>
    <property type="match status" value="1"/>
</dbReference>
<dbReference type="PRINTS" id="PR00935">
    <property type="entry name" value="BAND41"/>
</dbReference>
<dbReference type="AlphaFoldDB" id="T1G5K9"/>
<dbReference type="EnsemblMetazoa" id="HelroT84614">
    <property type="protein sequence ID" value="HelroP84614"/>
    <property type="gene ID" value="HelroG84614"/>
</dbReference>
<dbReference type="InterPro" id="IPR011993">
    <property type="entry name" value="PH-like_dom_sf"/>
</dbReference>
<accession>T1G5K9</accession>
<dbReference type="GO" id="GO:0003779">
    <property type="term" value="F:actin binding"/>
    <property type="evidence" value="ECO:0007669"/>
    <property type="project" value="InterPro"/>
</dbReference>
<dbReference type="HOGENOM" id="CLU_003623_6_0_1"/>
<dbReference type="Gene3D" id="3.10.20.90">
    <property type="entry name" value="Phosphatidylinositol 3-kinase Catalytic Subunit, Chain A, domain 1"/>
    <property type="match status" value="1"/>
</dbReference>